<reference evidence="1 2" key="1">
    <citation type="journal article" date="2015" name="Genome Biol.">
        <title>Comparative genomics of Steinernema reveals deeply conserved gene regulatory networks.</title>
        <authorList>
            <person name="Dillman A.R."/>
            <person name="Macchietto M."/>
            <person name="Porter C.F."/>
            <person name="Rogers A."/>
            <person name="Williams B."/>
            <person name="Antoshechkin I."/>
            <person name="Lee M.M."/>
            <person name="Goodwin Z."/>
            <person name="Lu X."/>
            <person name="Lewis E.E."/>
            <person name="Goodrich-Blair H."/>
            <person name="Stock S.P."/>
            <person name="Adams B.J."/>
            <person name="Sternberg P.W."/>
            <person name="Mortazavi A."/>
        </authorList>
    </citation>
    <scope>NUCLEOTIDE SEQUENCE [LARGE SCALE GENOMIC DNA]</scope>
    <source>
        <strain evidence="1 2">ALL</strain>
    </source>
</reference>
<proteinExistence type="predicted"/>
<gene>
    <name evidence="1" type="ORF">L596_010048</name>
</gene>
<dbReference type="AlphaFoldDB" id="A0A4U5PHG4"/>
<reference evidence="1 2" key="2">
    <citation type="journal article" date="2019" name="G3 (Bethesda)">
        <title>Hybrid Assembly of the Genome of the Entomopathogenic Nematode Steinernema carpocapsae Identifies the X-Chromosome.</title>
        <authorList>
            <person name="Serra L."/>
            <person name="Macchietto M."/>
            <person name="Macias-Munoz A."/>
            <person name="McGill C.J."/>
            <person name="Rodriguez I.M."/>
            <person name="Rodriguez B."/>
            <person name="Murad R."/>
            <person name="Mortazavi A."/>
        </authorList>
    </citation>
    <scope>NUCLEOTIDE SEQUENCE [LARGE SCALE GENOMIC DNA]</scope>
    <source>
        <strain evidence="1 2">ALL</strain>
    </source>
</reference>
<evidence type="ECO:0000313" key="2">
    <source>
        <dbReference type="Proteomes" id="UP000298663"/>
    </source>
</evidence>
<dbReference type="EMBL" id="AZBU02000002">
    <property type="protein sequence ID" value="TKR95960.1"/>
    <property type="molecule type" value="Genomic_DNA"/>
</dbReference>
<keyword evidence="2" id="KW-1185">Reference proteome</keyword>
<evidence type="ECO:0000313" key="1">
    <source>
        <dbReference type="EMBL" id="TKR95960.1"/>
    </source>
</evidence>
<dbReference type="Proteomes" id="UP000298663">
    <property type="component" value="Unassembled WGS sequence"/>
</dbReference>
<organism evidence="1 2">
    <name type="scientific">Steinernema carpocapsae</name>
    <name type="common">Entomopathogenic nematode</name>
    <dbReference type="NCBI Taxonomy" id="34508"/>
    <lineage>
        <taxon>Eukaryota</taxon>
        <taxon>Metazoa</taxon>
        <taxon>Ecdysozoa</taxon>
        <taxon>Nematoda</taxon>
        <taxon>Chromadorea</taxon>
        <taxon>Rhabditida</taxon>
        <taxon>Tylenchina</taxon>
        <taxon>Panagrolaimomorpha</taxon>
        <taxon>Strongyloidoidea</taxon>
        <taxon>Steinernematidae</taxon>
        <taxon>Steinernema</taxon>
    </lineage>
</organism>
<protein>
    <submittedName>
        <fullName evidence="1">Uncharacterized protein</fullName>
    </submittedName>
</protein>
<accession>A0A4U5PHG4</accession>
<comment type="caution">
    <text evidence="1">The sequence shown here is derived from an EMBL/GenBank/DDBJ whole genome shotgun (WGS) entry which is preliminary data.</text>
</comment>
<name>A0A4U5PHG4_STECR</name>
<sequence>MSVVKNFGTWLEEELKASERLDCRRLSVADYESIELATLSDSLMTNFLRNLGWTQIQEDPIEQVLPGAPQYNFMMKTKDLGEVQFVLDTKPISPQQKNFVRFPVYSFKLTIPKTKEEVVWRITEAKTGKKEDRAKADFNLYHQFDIKNSNLVAVLVGATVARHRLKSGRREFQFDSHYYDELLRETEKTLLKLFEVQCKDRAQDLTEMDNGYEWADEPNTQLFCYDRDCNEAPMIFGEHDKDGMLFEQVVTDAI</sequence>